<dbReference type="GO" id="GO:0004673">
    <property type="term" value="F:protein histidine kinase activity"/>
    <property type="evidence" value="ECO:0007669"/>
    <property type="project" value="UniProtKB-EC"/>
</dbReference>
<dbReference type="EC" id="2.7.13.3" evidence="3"/>
<dbReference type="OrthoDB" id="5401154at2"/>
<dbReference type="PANTHER" id="PTHR43065">
    <property type="entry name" value="SENSOR HISTIDINE KINASE"/>
    <property type="match status" value="1"/>
</dbReference>
<dbReference type="PRINTS" id="PR00344">
    <property type="entry name" value="BCTRLSENSOR"/>
</dbReference>
<dbReference type="GO" id="GO:0005886">
    <property type="term" value="C:plasma membrane"/>
    <property type="evidence" value="ECO:0007669"/>
    <property type="project" value="UniProtKB-SubCell"/>
</dbReference>
<dbReference type="SMART" id="SM00387">
    <property type="entry name" value="HATPase_c"/>
    <property type="match status" value="1"/>
</dbReference>
<dbReference type="Gene3D" id="3.30.565.10">
    <property type="entry name" value="Histidine kinase-like ATPase, C-terminal domain"/>
    <property type="match status" value="1"/>
</dbReference>
<keyword evidence="9" id="KW-0418">Kinase</keyword>
<dbReference type="PROSITE" id="PS50109">
    <property type="entry name" value="HIS_KIN"/>
    <property type="match status" value="1"/>
</dbReference>
<dbReference type="Proteomes" id="UP000190102">
    <property type="component" value="Unassembled WGS sequence"/>
</dbReference>
<evidence type="ECO:0000313" key="10">
    <source>
        <dbReference type="Proteomes" id="UP000190102"/>
    </source>
</evidence>
<dbReference type="InterPro" id="IPR029151">
    <property type="entry name" value="Sensor-like_sf"/>
</dbReference>
<keyword evidence="7" id="KW-0472">Membrane</keyword>
<keyword evidence="9" id="KW-0808">Transferase</keyword>
<keyword evidence="5 7" id="KW-0812">Transmembrane</keyword>
<gene>
    <name evidence="9" type="ORF">SAMN02745119_02543</name>
</gene>
<sequence length="678" mass="76594">MSSHSNIRHQILIPLTLTFLVLLCCFLLALFAIRNDGISNTLNREHGESIAVFKALLVSKTELMSAEANTIINDPKLKQAMRRKDRTALYSEAHPYLRKLSKSKITHLYFHDPTGKNFLRVHQPDQHSDHINRSSLNQALETGTPSHGLELGPFGTLTLRLVIPWKSQAELLGYIELGTDVNDILTDLSVINNIDYLLVIDKALLGKNTAPIGYSWVNRHLNWDQFPDKLIVSKSLDQIPPVLQHRLTSRDPNQLQDRSWNTAHLGSKHFAFKAFPFKESSGREIGNFILLYDMTLQARQFQHFIVLAVLGSSVLCLILFAFTWRILGQINQTIETTQQKLSEEIRKTSEANNLLEAEIGERQKAEEALVYLNTSLEDRIRDRTRHLETATVELEQRRSELDRAHLELQSRQAMILHQDKMASIGLLAAGVAHDINNPIGFVTNNLEELQIYLSRLQTFIEVQQKELQATASPESLQTLHKKWDELGIDYIFEDFGTLIAESLEGAGRVGDIVKNLRSFSRVDDQEYKQADINECLESAIRITHHELRHKAVVHRKFGVIPTLHCQAQQLNQVFMNLLVNAAHALDKRGEITVSTWSDTKNISISIADTGCGIPEELQQRIFEPFFTTKETNKGTGLGLSIVADIIQQHHGTISVQSHQGQGTTFIITLPIKAGVDDV</sequence>
<dbReference type="PANTHER" id="PTHR43065:SF50">
    <property type="entry name" value="HISTIDINE KINASE"/>
    <property type="match status" value="1"/>
</dbReference>
<dbReference type="RefSeq" id="WP_078790802.1">
    <property type="nucleotide sequence ID" value="NZ_FUWR01000015.1"/>
</dbReference>
<organism evidence="9 10">
    <name type="scientific">Trichlorobacter thiogenes</name>
    <dbReference type="NCBI Taxonomy" id="115783"/>
    <lineage>
        <taxon>Bacteria</taxon>
        <taxon>Pseudomonadati</taxon>
        <taxon>Thermodesulfobacteriota</taxon>
        <taxon>Desulfuromonadia</taxon>
        <taxon>Geobacterales</taxon>
        <taxon>Geobacteraceae</taxon>
        <taxon>Trichlorobacter</taxon>
    </lineage>
</organism>
<keyword evidence="6 7" id="KW-1133">Transmembrane helix</keyword>
<keyword evidence="10" id="KW-1185">Reference proteome</keyword>
<dbReference type="InterPro" id="IPR036890">
    <property type="entry name" value="HATPase_C_sf"/>
</dbReference>
<keyword evidence="4" id="KW-1003">Cell membrane</keyword>
<reference evidence="10" key="1">
    <citation type="submission" date="2017-02" db="EMBL/GenBank/DDBJ databases">
        <authorList>
            <person name="Varghese N."/>
            <person name="Submissions S."/>
        </authorList>
    </citation>
    <scope>NUCLEOTIDE SEQUENCE [LARGE SCALE GENOMIC DNA]</scope>
    <source>
        <strain evidence="10">ATCC BAA-34</strain>
    </source>
</reference>
<dbReference type="EMBL" id="FUWR01000015">
    <property type="protein sequence ID" value="SKA07540.1"/>
    <property type="molecule type" value="Genomic_DNA"/>
</dbReference>
<name>A0A1T4QUT4_9BACT</name>
<dbReference type="InterPro" id="IPR029150">
    <property type="entry name" value="dCache_3"/>
</dbReference>
<evidence type="ECO:0000256" key="4">
    <source>
        <dbReference type="ARBA" id="ARBA00022475"/>
    </source>
</evidence>
<dbReference type="Gene3D" id="1.10.287.130">
    <property type="match status" value="1"/>
</dbReference>
<evidence type="ECO:0000256" key="3">
    <source>
        <dbReference type="ARBA" id="ARBA00012438"/>
    </source>
</evidence>
<evidence type="ECO:0000256" key="1">
    <source>
        <dbReference type="ARBA" id="ARBA00000085"/>
    </source>
</evidence>
<comment type="catalytic activity">
    <reaction evidence="1">
        <text>ATP + protein L-histidine = ADP + protein N-phospho-L-histidine.</text>
        <dbReference type="EC" id="2.7.13.3"/>
    </reaction>
</comment>
<evidence type="ECO:0000256" key="2">
    <source>
        <dbReference type="ARBA" id="ARBA00004651"/>
    </source>
</evidence>
<evidence type="ECO:0000313" key="9">
    <source>
        <dbReference type="EMBL" id="SKA07540.1"/>
    </source>
</evidence>
<dbReference type="AlphaFoldDB" id="A0A1T4QUT4"/>
<accession>A0A1T4QUT4</accession>
<protein>
    <recommendedName>
        <fullName evidence="3">histidine kinase</fullName>
        <ecNumber evidence="3">2.7.13.3</ecNumber>
    </recommendedName>
</protein>
<dbReference type="InterPro" id="IPR003594">
    <property type="entry name" value="HATPase_dom"/>
</dbReference>
<feature type="transmembrane region" description="Helical" evidence="7">
    <location>
        <begin position="12"/>
        <end position="33"/>
    </location>
</feature>
<feature type="domain" description="Histidine kinase" evidence="8">
    <location>
        <begin position="430"/>
        <end position="673"/>
    </location>
</feature>
<dbReference type="InterPro" id="IPR005467">
    <property type="entry name" value="His_kinase_dom"/>
</dbReference>
<feature type="transmembrane region" description="Helical" evidence="7">
    <location>
        <begin position="304"/>
        <end position="327"/>
    </location>
</feature>
<dbReference type="SUPFAM" id="SSF103190">
    <property type="entry name" value="Sensory domain-like"/>
    <property type="match status" value="1"/>
</dbReference>
<dbReference type="Pfam" id="PF02518">
    <property type="entry name" value="HATPase_c"/>
    <property type="match status" value="1"/>
</dbReference>
<comment type="subcellular location">
    <subcellularLocation>
        <location evidence="2">Cell membrane</location>
        <topology evidence="2">Multi-pass membrane protein</topology>
    </subcellularLocation>
</comment>
<proteinExistence type="predicted"/>
<evidence type="ECO:0000256" key="5">
    <source>
        <dbReference type="ARBA" id="ARBA00022692"/>
    </source>
</evidence>
<dbReference type="SUPFAM" id="SSF55874">
    <property type="entry name" value="ATPase domain of HSP90 chaperone/DNA topoisomerase II/histidine kinase"/>
    <property type="match status" value="1"/>
</dbReference>
<dbReference type="InterPro" id="IPR004358">
    <property type="entry name" value="Sig_transdc_His_kin-like_C"/>
</dbReference>
<dbReference type="Gene3D" id="3.30.450.20">
    <property type="entry name" value="PAS domain"/>
    <property type="match status" value="1"/>
</dbReference>
<evidence type="ECO:0000256" key="6">
    <source>
        <dbReference type="ARBA" id="ARBA00022989"/>
    </source>
</evidence>
<dbReference type="STRING" id="115783.SAMN02745119_02543"/>
<dbReference type="Pfam" id="PF14827">
    <property type="entry name" value="dCache_3"/>
    <property type="match status" value="1"/>
</dbReference>
<evidence type="ECO:0000256" key="7">
    <source>
        <dbReference type="SAM" id="Phobius"/>
    </source>
</evidence>
<evidence type="ECO:0000259" key="8">
    <source>
        <dbReference type="PROSITE" id="PS50109"/>
    </source>
</evidence>